<keyword evidence="2" id="KW-1185">Reference proteome</keyword>
<organism evidence="1 2">
    <name type="scientific">Cannabis sativa</name>
    <name type="common">Hemp</name>
    <name type="synonym">Marijuana</name>
    <dbReference type="NCBI Taxonomy" id="3483"/>
    <lineage>
        <taxon>Eukaryota</taxon>
        <taxon>Viridiplantae</taxon>
        <taxon>Streptophyta</taxon>
        <taxon>Embryophyta</taxon>
        <taxon>Tracheophyta</taxon>
        <taxon>Spermatophyta</taxon>
        <taxon>Magnoliopsida</taxon>
        <taxon>eudicotyledons</taxon>
        <taxon>Gunneridae</taxon>
        <taxon>Pentapetalae</taxon>
        <taxon>rosids</taxon>
        <taxon>fabids</taxon>
        <taxon>Rosales</taxon>
        <taxon>Cannabaceae</taxon>
        <taxon>Cannabis</taxon>
    </lineage>
</organism>
<dbReference type="AlphaFoldDB" id="A0A7J6HCV8"/>
<accession>A0A7J6HCV8</accession>
<protein>
    <submittedName>
        <fullName evidence="1">Uncharacterized protein</fullName>
    </submittedName>
</protein>
<feature type="non-terminal residue" evidence="1">
    <location>
        <position position="118"/>
    </location>
</feature>
<dbReference type="EMBL" id="JAATIQ010000050">
    <property type="protein sequence ID" value="KAF4392905.1"/>
    <property type="molecule type" value="Genomic_DNA"/>
</dbReference>
<evidence type="ECO:0000313" key="1">
    <source>
        <dbReference type="EMBL" id="KAF4392905.1"/>
    </source>
</evidence>
<dbReference type="Proteomes" id="UP000583929">
    <property type="component" value="Unassembled WGS sequence"/>
</dbReference>
<comment type="caution">
    <text evidence="1">The sequence shown here is derived from an EMBL/GenBank/DDBJ whole genome shotgun (WGS) entry which is preliminary data.</text>
</comment>
<sequence>MVFRLRFSAKLEILDAKTVFCVAKAALLQMINNQSAKEIYSRKQQYESISNRGSIDNHSGKGVGISSTLDVSDKSFGTDSILFTVELNAEKVIVPSIVGESIQNSSTSILDKLFSSGI</sequence>
<evidence type="ECO:0000313" key="2">
    <source>
        <dbReference type="Proteomes" id="UP000583929"/>
    </source>
</evidence>
<name>A0A7J6HCV8_CANSA</name>
<reference evidence="1 2" key="1">
    <citation type="journal article" date="2020" name="bioRxiv">
        <title>Sequence and annotation of 42 cannabis genomes reveals extensive copy number variation in cannabinoid synthesis and pathogen resistance genes.</title>
        <authorList>
            <person name="Mckernan K.J."/>
            <person name="Helbert Y."/>
            <person name="Kane L.T."/>
            <person name="Ebling H."/>
            <person name="Zhang L."/>
            <person name="Liu B."/>
            <person name="Eaton Z."/>
            <person name="Mclaughlin S."/>
            <person name="Kingan S."/>
            <person name="Baybayan P."/>
            <person name="Concepcion G."/>
            <person name="Jordan M."/>
            <person name="Riva A."/>
            <person name="Barbazuk W."/>
            <person name="Harkins T."/>
        </authorList>
    </citation>
    <scope>NUCLEOTIDE SEQUENCE [LARGE SCALE GENOMIC DNA]</scope>
    <source>
        <strain evidence="2">cv. Jamaican Lion 4</strain>
        <tissue evidence="1">Leaf</tissue>
    </source>
</reference>
<proteinExistence type="predicted"/>
<gene>
    <name evidence="1" type="ORF">G4B88_011900</name>
</gene>